<organism evidence="3 4">
    <name type="scientific">Albidovulum sediminis</name>
    <dbReference type="NCBI Taxonomy" id="3066345"/>
    <lineage>
        <taxon>Bacteria</taxon>
        <taxon>Pseudomonadati</taxon>
        <taxon>Pseudomonadota</taxon>
        <taxon>Alphaproteobacteria</taxon>
        <taxon>Rhodobacterales</taxon>
        <taxon>Paracoccaceae</taxon>
        <taxon>Albidovulum</taxon>
    </lineage>
</organism>
<dbReference type="Proteomes" id="UP001205601">
    <property type="component" value="Unassembled WGS sequence"/>
</dbReference>
<gene>
    <name evidence="3" type="ORF">N5I32_14525</name>
</gene>
<dbReference type="PANTHER" id="PTHR43563">
    <property type="entry name" value="AMINE OXIDASE"/>
    <property type="match status" value="1"/>
</dbReference>
<comment type="caution">
    <text evidence="3">The sequence shown here is derived from an EMBL/GenBank/DDBJ whole genome shotgun (WGS) entry which is preliminary data.</text>
</comment>
<proteinExistence type="inferred from homology"/>
<protein>
    <submittedName>
        <fullName evidence="3">FAD-dependent oxidoreductase</fullName>
    </submittedName>
</protein>
<dbReference type="SUPFAM" id="SSF54373">
    <property type="entry name" value="FAD-linked reductases, C-terminal domain"/>
    <property type="match status" value="1"/>
</dbReference>
<reference evidence="4" key="1">
    <citation type="submission" date="2023-07" db="EMBL/GenBank/DDBJ databases">
        <title>Defluviimonas sediminis sp. nov., isolated from mangrove sediment.</title>
        <authorList>
            <person name="Liu L."/>
            <person name="Li J."/>
            <person name="Huang Y."/>
            <person name="Pan J."/>
            <person name="Li M."/>
        </authorList>
    </citation>
    <scope>NUCLEOTIDE SEQUENCE [LARGE SCALE GENOMIC DNA]</scope>
    <source>
        <strain evidence="4">FT324</strain>
    </source>
</reference>
<dbReference type="Pfam" id="PF01593">
    <property type="entry name" value="Amino_oxidase"/>
    <property type="match status" value="2"/>
</dbReference>
<dbReference type="EMBL" id="JAOCQF010000002">
    <property type="protein sequence ID" value="MCT8330737.1"/>
    <property type="molecule type" value="Genomic_DNA"/>
</dbReference>
<accession>A0ABT2NP80</accession>
<dbReference type="InterPro" id="IPR002937">
    <property type="entry name" value="Amino_oxidase"/>
</dbReference>
<comment type="similarity">
    <text evidence="1">Belongs to the flavin monoamine oxidase family.</text>
</comment>
<dbReference type="InterPro" id="IPR050703">
    <property type="entry name" value="Flavin_MAO"/>
</dbReference>
<dbReference type="Gene3D" id="3.50.50.60">
    <property type="entry name" value="FAD/NAD(P)-binding domain"/>
    <property type="match status" value="2"/>
</dbReference>
<keyword evidence="4" id="KW-1185">Reference proteome</keyword>
<dbReference type="InterPro" id="IPR036188">
    <property type="entry name" value="FAD/NAD-bd_sf"/>
</dbReference>
<name>A0ABT2NP80_9RHOB</name>
<feature type="domain" description="Amine oxidase" evidence="2">
    <location>
        <begin position="110"/>
        <end position="353"/>
    </location>
</feature>
<feature type="domain" description="Amine oxidase" evidence="2">
    <location>
        <begin position="18"/>
        <end position="93"/>
    </location>
</feature>
<dbReference type="PANTHER" id="PTHR43563:SF1">
    <property type="entry name" value="AMINE OXIDASE [FLAVIN-CONTAINING] B"/>
    <property type="match status" value="1"/>
</dbReference>
<evidence type="ECO:0000313" key="3">
    <source>
        <dbReference type="EMBL" id="MCT8330737.1"/>
    </source>
</evidence>
<sequence>MAGTQDLQAEVAIAGGGLSGLCLALHLHRAGKDFHLFEARPRFGGRVATFGEPGNRVDVGPSWFWPGQPLIARLIADLGLRVFLQHSAGDVCLEDQDGKVHRGAGFASMEGSFRVEGGMTALAEAMAARLPAERLHPDSHVWAVERDRGILLADGRRCLARHVVLAMPPRLVAGLDLTPTLPDDVLRRLRSVPTWMAGHAKCVAIYDRPFWREAGLSGDAMSRRGPLAEIHDASGADGAPAALFGFLGVPAAQRAGRTDQILDSARQQLARIFGPAAGSPRSMELRDWAFDPLTATTADQIPPQGHPAYGPIPALDRLWGGLLHLAATEIAPDMGGLMEGALASAGQVARRIIGAEP</sequence>
<evidence type="ECO:0000256" key="1">
    <source>
        <dbReference type="ARBA" id="ARBA00005995"/>
    </source>
</evidence>
<evidence type="ECO:0000259" key="2">
    <source>
        <dbReference type="Pfam" id="PF01593"/>
    </source>
</evidence>
<evidence type="ECO:0000313" key="4">
    <source>
        <dbReference type="Proteomes" id="UP001205601"/>
    </source>
</evidence>
<dbReference type="RefSeq" id="WP_261496590.1">
    <property type="nucleotide sequence ID" value="NZ_JAOCQF010000002.1"/>
</dbReference>
<dbReference type="SUPFAM" id="SSF51905">
    <property type="entry name" value="FAD/NAD(P)-binding domain"/>
    <property type="match status" value="1"/>
</dbReference>